<feature type="transmembrane region" description="Helical" evidence="1">
    <location>
        <begin position="376"/>
        <end position="394"/>
    </location>
</feature>
<keyword evidence="1" id="KW-0812">Transmembrane</keyword>
<sequence length="403" mass="47754">MNRKLLIILIYFYALVFSVLKSIRLPNEWSEAHWMLDYRLGFIKRGLAGEIFGFFFEKNEFSILVLTAVILAGLYVVVLFTAIKYTNVSKERFNYDVLFYTIFFLSQYVVFTADLIAYFDHLIFLMTFLSVYFIKKKLIFLSSILISVALLIHELSFFLMLPISLFTLVVIEFKDQNHNFKNLFESQFIKKIGLFLFLPFVTIFSISYYQEIGGSQYAEILNYLQSINFISDVTADSVANAYTSKFTYYLKEESGRFFQRLFISRCTILYGIPLFLMMILIFKKFIKVNFYILILLIICTLIPLLLHAIAWDTYRIWSFPYMILFLGNWILNSEFKQQISTEKIPFWILPFFVISFLLVSMIPNPLLHIEEERFSWQQRLLLLIPFSCLIVFYLKSPKKNFEA</sequence>
<dbReference type="RefSeq" id="WP_162089382.1">
    <property type="nucleotide sequence ID" value="NZ_CAJIMS010000001.1"/>
</dbReference>
<evidence type="ECO:0000313" key="2">
    <source>
        <dbReference type="EMBL" id="CAD7816587.1"/>
    </source>
</evidence>
<comment type="caution">
    <text evidence="2">The sequence shown here is derived from an EMBL/GenBank/DDBJ whole genome shotgun (WGS) entry which is preliminary data.</text>
</comment>
<dbReference type="AlphaFoldDB" id="A0A9N8MIN4"/>
<proteinExistence type="predicted"/>
<keyword evidence="1" id="KW-1133">Transmembrane helix</keyword>
<keyword evidence="1" id="KW-0472">Membrane</keyword>
<feature type="transmembrane region" description="Helical" evidence="1">
    <location>
        <begin position="316"/>
        <end position="332"/>
    </location>
</feature>
<gene>
    <name evidence="2" type="ORF">CHRY9390_03199</name>
</gene>
<organism evidence="2 3">
    <name type="scientific">Chryseobacterium aquaeductus</name>
    <dbReference type="NCBI Taxonomy" id="2675056"/>
    <lineage>
        <taxon>Bacteria</taxon>
        <taxon>Pseudomonadati</taxon>
        <taxon>Bacteroidota</taxon>
        <taxon>Flavobacteriia</taxon>
        <taxon>Flavobacteriales</taxon>
        <taxon>Weeksellaceae</taxon>
        <taxon>Chryseobacterium group</taxon>
        <taxon>Chryseobacterium</taxon>
    </lineage>
</organism>
<feature type="transmembrane region" description="Helical" evidence="1">
    <location>
        <begin position="139"/>
        <end position="171"/>
    </location>
</feature>
<accession>A0A9N8MIN4</accession>
<feature type="transmembrane region" description="Helical" evidence="1">
    <location>
        <begin position="61"/>
        <end position="85"/>
    </location>
</feature>
<protein>
    <submittedName>
        <fullName evidence="2">Uncharacterized protein</fullName>
    </submittedName>
</protein>
<feature type="transmembrane region" description="Helical" evidence="1">
    <location>
        <begin position="344"/>
        <end position="364"/>
    </location>
</feature>
<reference evidence="2" key="1">
    <citation type="submission" date="2020-12" db="EMBL/GenBank/DDBJ databases">
        <authorList>
            <person name="Rodrigo-Torres L."/>
            <person name="Arahal R. D."/>
            <person name="Lucena T."/>
        </authorList>
    </citation>
    <scope>NUCLEOTIDE SEQUENCE</scope>
    <source>
        <strain evidence="2">CECT 9390</strain>
    </source>
</reference>
<feature type="transmembrane region" description="Helical" evidence="1">
    <location>
        <begin position="289"/>
        <end position="310"/>
    </location>
</feature>
<keyword evidence="3" id="KW-1185">Reference proteome</keyword>
<evidence type="ECO:0000256" key="1">
    <source>
        <dbReference type="SAM" id="Phobius"/>
    </source>
</evidence>
<evidence type="ECO:0000313" key="3">
    <source>
        <dbReference type="Proteomes" id="UP000662618"/>
    </source>
</evidence>
<name>A0A9N8MIN4_9FLAO</name>
<feature type="transmembrane region" description="Helical" evidence="1">
    <location>
        <begin position="262"/>
        <end position="282"/>
    </location>
</feature>
<feature type="transmembrane region" description="Helical" evidence="1">
    <location>
        <begin position="192"/>
        <end position="209"/>
    </location>
</feature>
<feature type="transmembrane region" description="Helical" evidence="1">
    <location>
        <begin position="97"/>
        <end position="119"/>
    </location>
</feature>
<dbReference type="EMBL" id="CAJIMS010000001">
    <property type="protein sequence ID" value="CAD7816587.1"/>
    <property type="molecule type" value="Genomic_DNA"/>
</dbReference>
<dbReference type="Proteomes" id="UP000662618">
    <property type="component" value="Unassembled WGS sequence"/>
</dbReference>